<feature type="region of interest" description="Disordered" evidence="2">
    <location>
        <begin position="1"/>
        <end position="116"/>
    </location>
</feature>
<feature type="compositionally biased region" description="Acidic residues" evidence="2">
    <location>
        <begin position="1005"/>
        <end position="1051"/>
    </location>
</feature>
<feature type="region of interest" description="Disordered" evidence="2">
    <location>
        <begin position="577"/>
        <end position="621"/>
    </location>
</feature>
<proteinExistence type="inferred from homology"/>
<dbReference type="EMBL" id="KZ819635">
    <property type="protein sequence ID" value="PWN91328.1"/>
    <property type="molecule type" value="Genomic_DNA"/>
</dbReference>
<dbReference type="STRING" id="215250.A0A316YRM9"/>
<dbReference type="AlphaFoldDB" id="A0A316YRM9"/>
<feature type="compositionally biased region" description="Acidic residues" evidence="2">
    <location>
        <begin position="1071"/>
        <end position="1115"/>
    </location>
</feature>
<evidence type="ECO:0000313" key="4">
    <source>
        <dbReference type="EMBL" id="PWN91328.1"/>
    </source>
</evidence>
<keyword evidence="5" id="KW-1185">Reference proteome</keyword>
<feature type="domain" description="CCAAT-binding factor" evidence="3">
    <location>
        <begin position="672"/>
        <end position="873"/>
    </location>
</feature>
<dbReference type="GO" id="GO:0005634">
    <property type="term" value="C:nucleus"/>
    <property type="evidence" value="ECO:0007669"/>
    <property type="project" value="TreeGrafter"/>
</dbReference>
<feature type="compositionally biased region" description="Polar residues" evidence="2">
    <location>
        <begin position="26"/>
        <end position="39"/>
    </location>
</feature>
<feature type="compositionally biased region" description="Low complexity" evidence="2">
    <location>
        <begin position="49"/>
        <end position="58"/>
    </location>
</feature>
<dbReference type="PANTHER" id="PTHR12048:SF0">
    <property type="entry name" value="CCAAT_ENHANCER-BINDING PROTEIN ZETA"/>
    <property type="match status" value="1"/>
</dbReference>
<feature type="compositionally biased region" description="Basic and acidic residues" evidence="2">
    <location>
        <begin position="77"/>
        <end position="96"/>
    </location>
</feature>
<dbReference type="Pfam" id="PF03914">
    <property type="entry name" value="CBF"/>
    <property type="match status" value="1"/>
</dbReference>
<name>A0A316YRM9_9BASI</name>
<protein>
    <submittedName>
        <fullName evidence="4">CBF-domain-containing protein</fullName>
    </submittedName>
</protein>
<evidence type="ECO:0000259" key="3">
    <source>
        <dbReference type="Pfam" id="PF03914"/>
    </source>
</evidence>
<feature type="compositionally biased region" description="Acidic residues" evidence="2">
    <location>
        <begin position="795"/>
        <end position="816"/>
    </location>
</feature>
<evidence type="ECO:0000313" key="5">
    <source>
        <dbReference type="Proteomes" id="UP000245768"/>
    </source>
</evidence>
<evidence type="ECO:0000256" key="2">
    <source>
        <dbReference type="SAM" id="MobiDB-lite"/>
    </source>
</evidence>
<feature type="compositionally biased region" description="Basic and acidic residues" evidence="2">
    <location>
        <begin position="1052"/>
        <end position="1070"/>
    </location>
</feature>
<feature type="compositionally biased region" description="Basic and acidic residues" evidence="2">
    <location>
        <begin position="179"/>
        <end position="209"/>
    </location>
</feature>
<reference evidence="4 5" key="1">
    <citation type="journal article" date="2018" name="Mol. Biol. Evol.">
        <title>Broad Genomic Sampling Reveals a Smut Pathogenic Ancestry of the Fungal Clade Ustilaginomycotina.</title>
        <authorList>
            <person name="Kijpornyongpan T."/>
            <person name="Mondo S.J."/>
            <person name="Barry K."/>
            <person name="Sandor L."/>
            <person name="Lee J."/>
            <person name="Lipzen A."/>
            <person name="Pangilinan J."/>
            <person name="LaButti K."/>
            <person name="Hainaut M."/>
            <person name="Henrissat B."/>
            <person name="Grigoriev I.V."/>
            <person name="Spatafora J.W."/>
            <person name="Aime M.C."/>
        </authorList>
    </citation>
    <scope>NUCLEOTIDE SEQUENCE [LARGE SCALE GENOMIC DNA]</scope>
    <source>
        <strain evidence="4 5">MCA 4198</strain>
    </source>
</reference>
<dbReference type="Proteomes" id="UP000245768">
    <property type="component" value="Unassembled WGS sequence"/>
</dbReference>
<dbReference type="InterPro" id="IPR005612">
    <property type="entry name" value="CCAAT-binding_factor"/>
</dbReference>
<feature type="region of interest" description="Disordered" evidence="2">
    <location>
        <begin position="156"/>
        <end position="236"/>
    </location>
</feature>
<sequence length="1189" mass="130610">MARDFRPKAARGKKPSGQSRQKKGEQSATGANSVVQASTAKPRREWKGEAAAAAPSSAADRDEEDSSSSEDNVDDETLLKEIKSMGGDKQDLDLIRKRGKGKAKASRDDDEAEEDVSGVLFMQAGRRRTQAETFSFGRRTSATIFCVDAPKLSVVATKDKSKDKARSVEAKKISPAARDGAETAKKGLVDDWKAQREAKAAERKQEKAKSQAQDEGQSSVPAKQQKASKDSSVDGFVFPPTTRWSEATLPPLPAAGKTTAAVSDAKMAAMQARGKTLLDADNARYASMTASGSGQGHGMLSSSDAKFISELLAPGGGAKGGTLSPVHNLQSMDTLLSMAAKKNREESGRATRALADVLAKGGGLGDRKLRYFRDQPTVTQLAVLFDDGDSQTRKIVDIHLMIAAFEDRLKKFYFEFLQTLETQTHDTLPFVRKQAVSQIFILLRDKAEQEQNLLRLITNKLGDGDRSVASAASNSLLQVLTVHPAMKAIIVNEVANLIMRPVAASSTISKDPSLSAIGRHNAHARYYGTLTLNQTMLTKHDEAVSNRLIAIYFDLFNEVLREMDKADGGKEETIEEAAAKEEAEQKAKKEKGRWRDGANGKGKKGKNGKGKGAPHNPQDEDKMVQDADAKLMAAILTGVRRAMPFAKVDTEIFAKHIDTLFRITHTSTFNIALQALQLIYQVSISSPLSSSSVGSSSASGTSSLTSSIGDRFYRALYASLLDPRLATTSKQAMYLNLLYKAVKSDEDDKRTKAFVKRFAQTLLHAEPPWICGSLFLLGELFTAKPGLRMMLTEPEEDDEEHFYDVPDDGEDAEGGEVDSAAKREALRRSLAQEKKKEYDPLKREPQYARAELSCLWEMTRLMAHYHPSVSLHAKQLLAGERVTTTADLTLNTLSHFLDLFVFRNPKKGARDASKAKQKGVSIMQPAAAAASGQSAAMNGGGVVRIKGGGVGMDEYVNSEAFWKKKAGQVPVDQLFFHKYFNQKLERSQAASDAAKKSHKDRKVGEEEEADSATGAEEDDDVDAEDSDDVMIEGEDEMGGSDDEEEEEDSDMEREIWEEMKRTMPKERGDELLDDEEEEEDDEDLDMYEDSDDDEGGDEEDEDGEEGMFEEDEDDLMPFHGFDEDGDEDEEASRSAKRKLSDVGDEEEEGKELSKSQAKRRERKKKKALPTFASAEDFAHLLGDDESDEE</sequence>
<dbReference type="InterPro" id="IPR016024">
    <property type="entry name" value="ARM-type_fold"/>
</dbReference>
<feature type="compositionally biased region" description="Basic residues" evidence="2">
    <location>
        <begin position="1156"/>
        <end position="1167"/>
    </location>
</feature>
<dbReference type="FunCoup" id="A0A316YRM9">
    <property type="interactions" value="562"/>
</dbReference>
<dbReference type="PANTHER" id="PTHR12048">
    <property type="entry name" value="CCAAT-BINDING FACTOR-RELATED"/>
    <property type="match status" value="1"/>
</dbReference>
<dbReference type="GeneID" id="37046307"/>
<comment type="similarity">
    <text evidence="1">Belongs to the CBF/MAK21 family.</text>
</comment>
<dbReference type="RefSeq" id="XP_025378526.1">
    <property type="nucleotide sequence ID" value="XM_025524391.1"/>
</dbReference>
<dbReference type="InParanoid" id="A0A316YRM9"/>
<organism evidence="4 5">
    <name type="scientific">Acaromyces ingoldii</name>
    <dbReference type="NCBI Taxonomy" id="215250"/>
    <lineage>
        <taxon>Eukaryota</taxon>
        <taxon>Fungi</taxon>
        <taxon>Dikarya</taxon>
        <taxon>Basidiomycota</taxon>
        <taxon>Ustilaginomycotina</taxon>
        <taxon>Exobasidiomycetes</taxon>
        <taxon>Exobasidiales</taxon>
        <taxon>Cryptobasidiaceae</taxon>
        <taxon>Acaromyces</taxon>
    </lineage>
</organism>
<evidence type="ECO:0000256" key="1">
    <source>
        <dbReference type="ARBA" id="ARBA00007797"/>
    </source>
</evidence>
<dbReference type="OrthoDB" id="28947at2759"/>
<dbReference type="InterPro" id="IPR040155">
    <property type="entry name" value="CEBPZ/Mak21-like"/>
</dbReference>
<dbReference type="SUPFAM" id="SSF48371">
    <property type="entry name" value="ARM repeat"/>
    <property type="match status" value="1"/>
</dbReference>
<gene>
    <name evidence="4" type="ORF">FA10DRAFT_292234</name>
</gene>
<feature type="compositionally biased region" description="Basic and acidic residues" evidence="2">
    <location>
        <begin position="157"/>
        <end position="172"/>
    </location>
</feature>
<feature type="compositionally biased region" description="Basic and acidic residues" evidence="2">
    <location>
        <begin position="577"/>
        <end position="598"/>
    </location>
</feature>
<accession>A0A316YRM9</accession>
<feature type="region of interest" description="Disordered" evidence="2">
    <location>
        <begin position="987"/>
        <end position="1189"/>
    </location>
</feature>
<feature type="compositionally biased region" description="Acidic residues" evidence="2">
    <location>
        <begin position="61"/>
        <end position="76"/>
    </location>
</feature>
<feature type="region of interest" description="Disordered" evidence="2">
    <location>
        <begin position="795"/>
        <end position="820"/>
    </location>
</feature>